<feature type="domain" description="SecDF P1 head subdomain" evidence="2">
    <location>
        <begin position="31"/>
        <end position="120"/>
    </location>
</feature>
<dbReference type="AlphaFoldDB" id="A0A2N8KD23"/>
<protein>
    <recommendedName>
        <fullName evidence="2">SecDF P1 head subdomain domain-containing protein</fullName>
    </recommendedName>
</protein>
<feature type="chain" id="PRO_5014977127" description="SecDF P1 head subdomain domain-containing protein" evidence="1">
    <location>
        <begin position="24"/>
        <end position="127"/>
    </location>
</feature>
<name>A0A2N8KD23_9BURK</name>
<keyword evidence="4" id="KW-1185">Reference proteome</keyword>
<organism evidence="3 4">
    <name type="scientific">Achromobacter pulmonis</name>
    <dbReference type="NCBI Taxonomy" id="1389932"/>
    <lineage>
        <taxon>Bacteria</taxon>
        <taxon>Pseudomonadati</taxon>
        <taxon>Pseudomonadota</taxon>
        <taxon>Betaproteobacteria</taxon>
        <taxon>Burkholderiales</taxon>
        <taxon>Alcaligenaceae</taxon>
        <taxon>Achromobacter</taxon>
    </lineage>
</organism>
<comment type="caution">
    <text evidence="3">The sequence shown here is derived from an EMBL/GenBank/DDBJ whole genome shotgun (WGS) entry which is preliminary data.</text>
</comment>
<feature type="signal peptide" evidence="1">
    <location>
        <begin position="1"/>
        <end position="23"/>
    </location>
</feature>
<keyword evidence="1" id="KW-0732">Signal</keyword>
<sequence length="127" mass="13457">MPPIRHLLRAALLAELLPCAAQAETVMLQAQQATASADPATSARTVEITLKPESAKALADFTRARVGQRIQLRADGVVLSSATLMAPLESDNLRIVAGEHGFEGKSAEEIAQRIMKAGGLTIGDENR</sequence>
<proteinExistence type="predicted"/>
<dbReference type="EMBL" id="POQS01000007">
    <property type="protein sequence ID" value="PND31360.1"/>
    <property type="molecule type" value="Genomic_DNA"/>
</dbReference>
<dbReference type="Gene3D" id="3.30.1360.200">
    <property type="match status" value="1"/>
</dbReference>
<dbReference type="Proteomes" id="UP000235994">
    <property type="component" value="Unassembled WGS sequence"/>
</dbReference>
<evidence type="ECO:0000313" key="3">
    <source>
        <dbReference type="EMBL" id="PND31360.1"/>
    </source>
</evidence>
<evidence type="ECO:0000259" key="2">
    <source>
        <dbReference type="Pfam" id="PF22599"/>
    </source>
</evidence>
<dbReference type="RefSeq" id="WP_102775322.1">
    <property type="nucleotide sequence ID" value="NZ_POQS01000007.1"/>
</dbReference>
<accession>A0A2N8KD23</accession>
<dbReference type="InterPro" id="IPR054384">
    <property type="entry name" value="SecDF_P1_head"/>
</dbReference>
<gene>
    <name evidence="3" type="ORF">C1I89_26320</name>
</gene>
<evidence type="ECO:0000256" key="1">
    <source>
        <dbReference type="SAM" id="SignalP"/>
    </source>
</evidence>
<dbReference type="Pfam" id="PF22599">
    <property type="entry name" value="SecDF_P1_head"/>
    <property type="match status" value="1"/>
</dbReference>
<evidence type="ECO:0000313" key="4">
    <source>
        <dbReference type="Proteomes" id="UP000235994"/>
    </source>
</evidence>
<reference evidence="3 4" key="1">
    <citation type="submission" date="2018-01" db="EMBL/GenBank/DDBJ databases">
        <title>The draft genome of an aniline degradation strain ANB-1.</title>
        <authorList>
            <person name="Zhang L."/>
            <person name="Jiang J."/>
        </authorList>
    </citation>
    <scope>NUCLEOTIDE SEQUENCE [LARGE SCALE GENOMIC DNA]</scope>
    <source>
        <strain evidence="3 4">ANB-1</strain>
    </source>
</reference>